<dbReference type="EMBL" id="JANFXK010000026">
    <property type="protein sequence ID" value="MCQ4638347.1"/>
    <property type="molecule type" value="Genomic_DNA"/>
</dbReference>
<protein>
    <recommendedName>
        <fullName evidence="4">Hydrogenase maturation factor HypA</fullName>
    </recommendedName>
</protein>
<keyword evidence="6" id="KW-1185">Reference proteome</keyword>
<comment type="similarity">
    <text evidence="4">Belongs to the HypA/HybF family.</text>
</comment>
<evidence type="ECO:0000256" key="1">
    <source>
        <dbReference type="ARBA" id="ARBA00022596"/>
    </source>
</evidence>
<proteinExistence type="inferred from homology"/>
<feature type="binding site" evidence="4">
    <location>
        <position position="73"/>
    </location>
    <ligand>
        <name>Zn(2+)</name>
        <dbReference type="ChEBI" id="CHEBI:29105"/>
    </ligand>
</feature>
<feature type="binding site" evidence="4">
    <location>
        <position position="76"/>
    </location>
    <ligand>
        <name>Zn(2+)</name>
        <dbReference type="ChEBI" id="CHEBI:29105"/>
    </ligand>
</feature>
<dbReference type="Proteomes" id="UP001524502">
    <property type="component" value="Unassembled WGS sequence"/>
</dbReference>
<evidence type="ECO:0000313" key="6">
    <source>
        <dbReference type="Proteomes" id="UP001524502"/>
    </source>
</evidence>
<dbReference type="HAMAP" id="MF_00213">
    <property type="entry name" value="HypA_HybF"/>
    <property type="match status" value="1"/>
</dbReference>
<evidence type="ECO:0000256" key="4">
    <source>
        <dbReference type="HAMAP-Rule" id="MF_00213"/>
    </source>
</evidence>
<keyword evidence="1 4" id="KW-0533">Nickel</keyword>
<dbReference type="Pfam" id="PF01155">
    <property type="entry name" value="HypA"/>
    <property type="match status" value="1"/>
</dbReference>
<dbReference type="Gene3D" id="3.30.2320.80">
    <property type="match status" value="1"/>
</dbReference>
<evidence type="ECO:0000313" key="5">
    <source>
        <dbReference type="EMBL" id="MCQ4638347.1"/>
    </source>
</evidence>
<name>A0ABT1RT06_9FIRM</name>
<dbReference type="PANTHER" id="PTHR34535">
    <property type="entry name" value="HYDROGENASE MATURATION FACTOR HYPA"/>
    <property type="match status" value="1"/>
</dbReference>
<gene>
    <name evidence="4 5" type="primary">hypA</name>
    <name evidence="5" type="ORF">NE619_16575</name>
</gene>
<evidence type="ECO:0000256" key="2">
    <source>
        <dbReference type="ARBA" id="ARBA00022723"/>
    </source>
</evidence>
<dbReference type="RefSeq" id="WP_256133548.1">
    <property type="nucleotide sequence ID" value="NZ_JANFXK010000026.1"/>
</dbReference>
<dbReference type="NCBIfam" id="TIGR00100">
    <property type="entry name" value="hypA"/>
    <property type="match status" value="1"/>
</dbReference>
<dbReference type="PANTHER" id="PTHR34535:SF3">
    <property type="entry name" value="HYDROGENASE MATURATION FACTOR HYPA"/>
    <property type="match status" value="1"/>
</dbReference>
<keyword evidence="3 4" id="KW-0862">Zinc</keyword>
<dbReference type="PIRSF" id="PIRSF004761">
    <property type="entry name" value="Hydrgn_mat_HypA"/>
    <property type="match status" value="1"/>
</dbReference>
<comment type="caution">
    <text evidence="5">The sequence shown here is derived from an EMBL/GenBank/DDBJ whole genome shotgun (WGS) entry which is preliminary data.</text>
</comment>
<organism evidence="5 6">
    <name type="scientific">Anaerovorax odorimutans</name>
    <dbReference type="NCBI Taxonomy" id="109327"/>
    <lineage>
        <taxon>Bacteria</taxon>
        <taxon>Bacillati</taxon>
        <taxon>Bacillota</taxon>
        <taxon>Clostridia</taxon>
        <taxon>Peptostreptococcales</taxon>
        <taxon>Anaerovoracaceae</taxon>
        <taxon>Anaerovorax</taxon>
    </lineage>
</organism>
<reference evidence="5 6" key="1">
    <citation type="submission" date="2022-06" db="EMBL/GenBank/DDBJ databases">
        <title>Isolation of gut microbiota from human fecal samples.</title>
        <authorList>
            <person name="Pamer E.G."/>
            <person name="Barat B."/>
            <person name="Waligurski E."/>
            <person name="Medina S."/>
            <person name="Paddock L."/>
            <person name="Mostad J."/>
        </authorList>
    </citation>
    <scope>NUCLEOTIDE SEQUENCE [LARGE SCALE GENOMIC DNA]</scope>
    <source>
        <strain evidence="5 6">SL.3.17</strain>
    </source>
</reference>
<comment type="function">
    <text evidence="4">Involved in the maturation of [NiFe] hydrogenases. Required for nickel insertion into the metal center of the hydrogenase.</text>
</comment>
<keyword evidence="2 4" id="KW-0479">Metal-binding</keyword>
<feature type="binding site" evidence="4">
    <location>
        <position position="2"/>
    </location>
    <ligand>
        <name>Ni(2+)</name>
        <dbReference type="ChEBI" id="CHEBI:49786"/>
    </ligand>
</feature>
<evidence type="ECO:0000256" key="3">
    <source>
        <dbReference type="ARBA" id="ARBA00022833"/>
    </source>
</evidence>
<feature type="binding site" evidence="4">
    <location>
        <position position="89"/>
    </location>
    <ligand>
        <name>Zn(2+)</name>
        <dbReference type="ChEBI" id="CHEBI:29105"/>
    </ligand>
</feature>
<sequence>MHEYPITEQIIKIAEKHCREAGAKKVTKVKLVIGDYSGYVGDSVHMYFDLIGEGTLCEGADVEIRHVKPKLKCSQCGELFEKKLMSFACPKCGADGGPTDIGKEFYIESIEVE</sequence>
<accession>A0ABT1RT06</accession>
<feature type="binding site" evidence="4">
    <location>
        <position position="92"/>
    </location>
    <ligand>
        <name>Zn(2+)</name>
        <dbReference type="ChEBI" id="CHEBI:29105"/>
    </ligand>
</feature>
<dbReference type="InterPro" id="IPR000688">
    <property type="entry name" value="HypA/HybF"/>
</dbReference>